<gene>
    <name evidence="1" type="ordered locus">bpr_I2154</name>
</gene>
<protein>
    <submittedName>
        <fullName evidence="1">Uncharacterized protein</fullName>
    </submittedName>
</protein>
<dbReference type="KEGG" id="bpb:bpr_I2154"/>
<dbReference type="RefSeq" id="WP_013281541.1">
    <property type="nucleotide sequence ID" value="NC_014387.1"/>
</dbReference>
<dbReference type="eggNOG" id="ENOG5033A54">
    <property type="taxonomic scope" value="Bacteria"/>
</dbReference>
<dbReference type="HOGENOM" id="CLU_208372_0_0_9"/>
<dbReference type="EMBL" id="CP001810">
    <property type="protein sequence ID" value="ADL34887.1"/>
    <property type="molecule type" value="Genomic_DNA"/>
</dbReference>
<evidence type="ECO:0000313" key="1">
    <source>
        <dbReference type="EMBL" id="ADL34887.1"/>
    </source>
</evidence>
<dbReference type="STRING" id="515622.bpr_I2154"/>
<reference evidence="1 2" key="1">
    <citation type="journal article" date="2010" name="PLoS ONE">
        <title>The glycobiome of the rumen bacterium Butyrivibrio proteoclasticus B316(T) highlights adaptation to a polysaccharide-rich environment.</title>
        <authorList>
            <person name="Kelly W.J."/>
            <person name="Leahy S.C."/>
            <person name="Altermann E."/>
            <person name="Yeoman C.J."/>
            <person name="Dunne J.C."/>
            <person name="Kong Z."/>
            <person name="Pacheco D.M."/>
            <person name="Li D."/>
            <person name="Noel S.J."/>
            <person name="Moon C.D."/>
            <person name="Cookson A.L."/>
            <person name="Attwood G.T."/>
        </authorList>
    </citation>
    <scope>NUCLEOTIDE SEQUENCE [LARGE SCALE GENOMIC DNA]</scope>
    <source>
        <strain evidence="2">ATCC 51982 / DSM 14932 / B316</strain>
    </source>
</reference>
<accession>E0RWX9</accession>
<organism evidence="1 2">
    <name type="scientific">Butyrivibrio proteoclasticus (strain ATCC 51982 / DSM 14932 / B316)</name>
    <name type="common">Clostridium proteoclasticum</name>
    <dbReference type="NCBI Taxonomy" id="515622"/>
    <lineage>
        <taxon>Bacteria</taxon>
        <taxon>Bacillati</taxon>
        <taxon>Bacillota</taxon>
        <taxon>Clostridia</taxon>
        <taxon>Lachnospirales</taxon>
        <taxon>Lachnospiraceae</taxon>
        <taxon>Butyrivibrio</taxon>
    </lineage>
</organism>
<dbReference type="Proteomes" id="UP000001299">
    <property type="component" value="Chromosome 1"/>
</dbReference>
<dbReference type="AlphaFoldDB" id="E0RWX9"/>
<sequence length="54" mass="6419">MINFEEELKKFRPSLEIEDAEDIIYNQDLDDMSDVLVKLLKEAKGDFDNQKRTK</sequence>
<name>E0RWX9_BUTPB</name>
<proteinExistence type="predicted"/>
<evidence type="ECO:0000313" key="2">
    <source>
        <dbReference type="Proteomes" id="UP000001299"/>
    </source>
</evidence>
<keyword evidence="2" id="KW-1185">Reference proteome</keyword>